<reference evidence="10 11" key="1">
    <citation type="submission" date="2022-10" db="EMBL/GenBank/DDBJ databases">
        <title>Pararhodobacter sp. nov., isolated from marine algae.</title>
        <authorList>
            <person name="Choi B.J."/>
            <person name="Kim J.M."/>
            <person name="Lee J.K."/>
            <person name="Choi D.G."/>
            <person name="Jeon C.O."/>
        </authorList>
    </citation>
    <scope>NUCLEOTIDE SEQUENCE [LARGE SCALE GENOMIC DNA]</scope>
    <source>
        <strain evidence="10 11">ZQ420</strain>
    </source>
</reference>
<evidence type="ECO:0000256" key="1">
    <source>
        <dbReference type="ARBA" id="ARBA00004651"/>
    </source>
</evidence>
<comment type="caution">
    <text evidence="10">The sequence shown here is derived from an EMBL/GenBank/DDBJ whole genome shotgun (WGS) entry which is preliminary data.</text>
</comment>
<keyword evidence="4 10" id="KW-0067">ATP-binding</keyword>
<dbReference type="InterPro" id="IPR003593">
    <property type="entry name" value="AAA+_ATPase"/>
</dbReference>
<dbReference type="InterPro" id="IPR011527">
    <property type="entry name" value="ABC1_TM_dom"/>
</dbReference>
<evidence type="ECO:0000256" key="5">
    <source>
        <dbReference type="ARBA" id="ARBA00022989"/>
    </source>
</evidence>
<dbReference type="Gene3D" id="3.40.50.300">
    <property type="entry name" value="P-loop containing nucleotide triphosphate hydrolases"/>
    <property type="match status" value="1"/>
</dbReference>
<feature type="domain" description="ABC transporter" evidence="8">
    <location>
        <begin position="326"/>
        <end position="558"/>
    </location>
</feature>
<evidence type="ECO:0000313" key="10">
    <source>
        <dbReference type="EMBL" id="MCW1931540.1"/>
    </source>
</evidence>
<evidence type="ECO:0000313" key="11">
    <source>
        <dbReference type="Proteomes" id="UP001208938"/>
    </source>
</evidence>
<accession>A0ABT3GVI6</accession>
<dbReference type="Gene3D" id="1.20.1560.10">
    <property type="entry name" value="ABC transporter type 1, transmembrane domain"/>
    <property type="match status" value="1"/>
</dbReference>
<feature type="transmembrane region" description="Helical" evidence="7">
    <location>
        <begin position="16"/>
        <end position="40"/>
    </location>
</feature>
<dbReference type="EMBL" id="JAPDFL010000001">
    <property type="protein sequence ID" value="MCW1931540.1"/>
    <property type="molecule type" value="Genomic_DNA"/>
</dbReference>
<keyword evidence="6 7" id="KW-0472">Membrane</keyword>
<keyword evidence="11" id="KW-1185">Reference proteome</keyword>
<feature type="transmembrane region" description="Helical" evidence="7">
    <location>
        <begin position="156"/>
        <end position="175"/>
    </location>
</feature>
<feature type="transmembrane region" description="Helical" evidence="7">
    <location>
        <begin position="244"/>
        <end position="261"/>
    </location>
</feature>
<comment type="subcellular location">
    <subcellularLocation>
        <location evidence="1">Cell membrane</location>
        <topology evidence="1">Multi-pass membrane protein</topology>
    </subcellularLocation>
</comment>
<feature type="transmembrane region" description="Helical" evidence="7">
    <location>
        <begin position="133"/>
        <end position="150"/>
    </location>
</feature>
<dbReference type="InterPro" id="IPR036640">
    <property type="entry name" value="ABC1_TM_sf"/>
</dbReference>
<gene>
    <name evidence="10" type="ORF">OKW52_04505</name>
</gene>
<dbReference type="Proteomes" id="UP001208938">
    <property type="component" value="Unassembled WGS sequence"/>
</dbReference>
<dbReference type="PANTHER" id="PTHR24221:SF248">
    <property type="entry name" value="ABC TRANSPORTER TRANSMEMBRANE REGION"/>
    <property type="match status" value="1"/>
</dbReference>
<dbReference type="SUPFAM" id="SSF90123">
    <property type="entry name" value="ABC transporter transmembrane region"/>
    <property type="match status" value="1"/>
</dbReference>
<dbReference type="PROSITE" id="PS50929">
    <property type="entry name" value="ABC_TM1F"/>
    <property type="match status" value="1"/>
</dbReference>
<sequence length="563" mass="59527">MPNRITAGNWTAELRGLWLAVLVFGAVSNLLILTGPIFMLQVYDRVLTGRSTATLIVLFALVAFVYAMMAGIDTARAQVMVRIGARTRHALEQRVFEASLRARLRDPPDPRAAMAMQDLDTVQRVLGSTVAQAAFDLPWTLVFLAILYAVHPALGWLAVGGSVVLAVQAFAGHLAQRRLLGDARHEGAAADQLQAAIENEGSDRVAGLTPDVIARWLGHRDHALAALLRTADGSVRSSALARTFRLFLQSATLALGAWLVLQEQLSPGLMVGASILLGRALAPVEQLAAHWSTLHAALTGWRRLDAFLRATGRPVEPVLGSFDGALSVRGLVVVPQGRREAVLRLHGFEVSPGRALGVIGPGGSGKSLFARVLAGSVPPSAGVLRQGQVPLSKVPVNRIGFLPQRFGLLPGTIAETISRHAPGADPARIEAAARLAGAHPGIAALFAGYETPTAPDAAHLPGGLLQRIGLARAYYGDPALVVLDEPNAHLDADAQAAFNTAIRELKARGAVIVITALRPASISECDDLLVLDGGVQTGFGPRDIILRQMVRNHVAVVPAGREP</sequence>
<organism evidence="10 11">
    <name type="scientific">Pararhodobacter zhoushanensis</name>
    <dbReference type="NCBI Taxonomy" id="2479545"/>
    <lineage>
        <taxon>Bacteria</taxon>
        <taxon>Pseudomonadati</taxon>
        <taxon>Pseudomonadota</taxon>
        <taxon>Alphaproteobacteria</taxon>
        <taxon>Rhodobacterales</taxon>
        <taxon>Paracoccaceae</taxon>
        <taxon>Pararhodobacter</taxon>
    </lineage>
</organism>
<dbReference type="SMART" id="SM00382">
    <property type="entry name" value="AAA"/>
    <property type="match status" value="1"/>
</dbReference>
<evidence type="ECO:0000256" key="7">
    <source>
        <dbReference type="SAM" id="Phobius"/>
    </source>
</evidence>
<proteinExistence type="predicted"/>
<dbReference type="PANTHER" id="PTHR24221">
    <property type="entry name" value="ATP-BINDING CASSETTE SUB-FAMILY B"/>
    <property type="match status" value="1"/>
</dbReference>
<dbReference type="GO" id="GO:0005524">
    <property type="term" value="F:ATP binding"/>
    <property type="evidence" value="ECO:0007669"/>
    <property type="project" value="UniProtKB-KW"/>
</dbReference>
<dbReference type="PROSITE" id="PS50893">
    <property type="entry name" value="ABC_TRANSPORTER_2"/>
    <property type="match status" value="1"/>
</dbReference>
<evidence type="ECO:0000256" key="4">
    <source>
        <dbReference type="ARBA" id="ARBA00022840"/>
    </source>
</evidence>
<dbReference type="InterPro" id="IPR027417">
    <property type="entry name" value="P-loop_NTPase"/>
</dbReference>
<evidence type="ECO:0000256" key="3">
    <source>
        <dbReference type="ARBA" id="ARBA00022741"/>
    </source>
</evidence>
<name>A0ABT3GVI6_9RHOB</name>
<evidence type="ECO:0000259" key="9">
    <source>
        <dbReference type="PROSITE" id="PS50929"/>
    </source>
</evidence>
<dbReference type="InterPro" id="IPR039421">
    <property type="entry name" value="Type_1_exporter"/>
</dbReference>
<evidence type="ECO:0000256" key="2">
    <source>
        <dbReference type="ARBA" id="ARBA00022692"/>
    </source>
</evidence>
<protein>
    <submittedName>
        <fullName evidence="10">ATP-binding cassette domain-containing protein</fullName>
    </submittedName>
</protein>
<dbReference type="Pfam" id="PF00664">
    <property type="entry name" value="ABC_membrane"/>
    <property type="match status" value="1"/>
</dbReference>
<feature type="domain" description="ABC transmembrane type-1" evidence="9">
    <location>
        <begin position="19"/>
        <end position="296"/>
    </location>
</feature>
<keyword evidence="3" id="KW-0547">Nucleotide-binding</keyword>
<keyword evidence="2 7" id="KW-0812">Transmembrane</keyword>
<feature type="transmembrane region" description="Helical" evidence="7">
    <location>
        <begin position="52"/>
        <end position="72"/>
    </location>
</feature>
<keyword evidence="5 7" id="KW-1133">Transmembrane helix</keyword>
<dbReference type="InterPro" id="IPR003439">
    <property type="entry name" value="ABC_transporter-like_ATP-bd"/>
</dbReference>
<evidence type="ECO:0000256" key="6">
    <source>
        <dbReference type="ARBA" id="ARBA00023136"/>
    </source>
</evidence>
<evidence type="ECO:0000259" key="8">
    <source>
        <dbReference type="PROSITE" id="PS50893"/>
    </source>
</evidence>
<dbReference type="Pfam" id="PF00005">
    <property type="entry name" value="ABC_tran"/>
    <property type="match status" value="1"/>
</dbReference>
<dbReference type="RefSeq" id="WP_264504647.1">
    <property type="nucleotide sequence ID" value="NZ_JAPDFL010000001.1"/>
</dbReference>
<dbReference type="SUPFAM" id="SSF52540">
    <property type="entry name" value="P-loop containing nucleoside triphosphate hydrolases"/>
    <property type="match status" value="1"/>
</dbReference>